<evidence type="ECO:0000313" key="2">
    <source>
        <dbReference type="Proteomes" id="UP001281761"/>
    </source>
</evidence>
<organism evidence="1 2">
    <name type="scientific">Blattamonas nauphoetae</name>
    <dbReference type="NCBI Taxonomy" id="2049346"/>
    <lineage>
        <taxon>Eukaryota</taxon>
        <taxon>Metamonada</taxon>
        <taxon>Preaxostyla</taxon>
        <taxon>Oxymonadida</taxon>
        <taxon>Blattamonas</taxon>
    </lineage>
</organism>
<protein>
    <submittedName>
        <fullName evidence="1">Uncharacterized protein</fullName>
    </submittedName>
</protein>
<keyword evidence="2" id="KW-1185">Reference proteome</keyword>
<reference evidence="1 2" key="1">
    <citation type="journal article" date="2022" name="bioRxiv">
        <title>Genomics of Preaxostyla Flagellates Illuminates Evolutionary Transitions and the Path Towards Mitochondrial Loss.</title>
        <authorList>
            <person name="Novak L.V.F."/>
            <person name="Treitli S.C."/>
            <person name="Pyrih J."/>
            <person name="Halakuc P."/>
            <person name="Pipaliya S.V."/>
            <person name="Vacek V."/>
            <person name="Brzon O."/>
            <person name="Soukal P."/>
            <person name="Eme L."/>
            <person name="Dacks J.B."/>
            <person name="Karnkowska A."/>
            <person name="Elias M."/>
            <person name="Hampl V."/>
        </authorList>
    </citation>
    <scope>NUCLEOTIDE SEQUENCE [LARGE SCALE GENOMIC DNA]</scope>
    <source>
        <strain evidence="1">NAU3</strain>
        <tissue evidence="1">Gut</tissue>
    </source>
</reference>
<proteinExistence type="predicted"/>
<comment type="caution">
    <text evidence="1">The sequence shown here is derived from an EMBL/GenBank/DDBJ whole genome shotgun (WGS) entry which is preliminary data.</text>
</comment>
<dbReference type="Proteomes" id="UP001281761">
    <property type="component" value="Unassembled WGS sequence"/>
</dbReference>
<gene>
    <name evidence="1" type="ORF">BLNAU_14576</name>
</gene>
<evidence type="ECO:0000313" key="1">
    <source>
        <dbReference type="EMBL" id="KAK2950458.1"/>
    </source>
</evidence>
<dbReference type="EMBL" id="JARBJD010000135">
    <property type="protein sequence ID" value="KAK2950458.1"/>
    <property type="molecule type" value="Genomic_DNA"/>
</dbReference>
<sequence length="189" mass="21369">MAVFERHDWPSEREFTTITNVRCFHRSWQIEFGSSEKWVRTSDCCSEVCCVGVLWLCLHGTLLASAASLQVSQQQSRPFLECSWGCVVDENDQKRHRASSPALTHAEIRGLHPHASCTSCFPQLGDSVSDTRIHVRTKEWRQSALPETPATVMSRSVVFHPSQRELLVIRDRSEGATRSTGEAEKRAND</sequence>
<accession>A0ABQ9XD79</accession>
<name>A0ABQ9XD79_9EUKA</name>